<name>A0ABQ1GDE5_9BACL</name>
<reference evidence="10" key="1">
    <citation type="journal article" date="2019" name="Int. J. Syst. Evol. Microbiol.">
        <title>The Global Catalogue of Microorganisms (GCM) 10K type strain sequencing project: providing services to taxonomists for standard genome sequencing and annotation.</title>
        <authorList>
            <consortium name="The Broad Institute Genomics Platform"/>
            <consortium name="The Broad Institute Genome Sequencing Center for Infectious Disease"/>
            <person name="Wu L."/>
            <person name="Ma J."/>
        </authorList>
    </citation>
    <scope>NUCLEOTIDE SEQUENCE [LARGE SCALE GENOMIC DNA]</scope>
    <source>
        <strain evidence="10">CGMCC 1.12404</strain>
    </source>
</reference>
<dbReference type="InterPro" id="IPR020846">
    <property type="entry name" value="MFS_dom"/>
</dbReference>
<feature type="transmembrane region" description="Helical" evidence="7">
    <location>
        <begin position="289"/>
        <end position="312"/>
    </location>
</feature>
<gene>
    <name evidence="9" type="ORF">GCM10007416_13330</name>
</gene>
<evidence type="ECO:0000259" key="8">
    <source>
        <dbReference type="PROSITE" id="PS50850"/>
    </source>
</evidence>
<keyword evidence="10" id="KW-1185">Reference proteome</keyword>
<feature type="transmembrane region" description="Helical" evidence="7">
    <location>
        <begin position="49"/>
        <end position="72"/>
    </location>
</feature>
<evidence type="ECO:0000256" key="3">
    <source>
        <dbReference type="ARBA" id="ARBA00022475"/>
    </source>
</evidence>
<feature type="transmembrane region" description="Helical" evidence="7">
    <location>
        <begin position="169"/>
        <end position="190"/>
    </location>
</feature>
<evidence type="ECO:0000256" key="1">
    <source>
        <dbReference type="ARBA" id="ARBA00004651"/>
    </source>
</evidence>
<dbReference type="SUPFAM" id="SSF103473">
    <property type="entry name" value="MFS general substrate transporter"/>
    <property type="match status" value="1"/>
</dbReference>
<feature type="transmembrane region" description="Helical" evidence="7">
    <location>
        <begin position="318"/>
        <end position="341"/>
    </location>
</feature>
<proteinExistence type="predicted"/>
<feature type="transmembrane region" description="Helical" evidence="7">
    <location>
        <begin position="260"/>
        <end position="282"/>
    </location>
</feature>
<evidence type="ECO:0000256" key="7">
    <source>
        <dbReference type="SAM" id="Phobius"/>
    </source>
</evidence>
<dbReference type="Gene3D" id="1.20.1250.20">
    <property type="entry name" value="MFS general substrate transporter like domains"/>
    <property type="match status" value="1"/>
</dbReference>
<comment type="caution">
    <text evidence="9">The sequence shown here is derived from an EMBL/GenBank/DDBJ whole genome shotgun (WGS) entry which is preliminary data.</text>
</comment>
<keyword evidence="6 7" id="KW-0472">Membrane</keyword>
<evidence type="ECO:0000256" key="4">
    <source>
        <dbReference type="ARBA" id="ARBA00022692"/>
    </source>
</evidence>
<keyword evidence="2" id="KW-0813">Transport</keyword>
<keyword evidence="5 7" id="KW-1133">Transmembrane helix</keyword>
<feature type="domain" description="Major facilitator superfamily (MFS) profile" evidence="8">
    <location>
        <begin position="1"/>
        <end position="405"/>
    </location>
</feature>
<organism evidence="9 10">
    <name type="scientific">Kroppenstedtia guangzhouensis</name>
    <dbReference type="NCBI Taxonomy" id="1274356"/>
    <lineage>
        <taxon>Bacteria</taxon>
        <taxon>Bacillati</taxon>
        <taxon>Bacillota</taxon>
        <taxon>Bacilli</taxon>
        <taxon>Bacillales</taxon>
        <taxon>Thermoactinomycetaceae</taxon>
        <taxon>Kroppenstedtia</taxon>
    </lineage>
</organism>
<comment type="subcellular location">
    <subcellularLocation>
        <location evidence="1">Cell membrane</location>
        <topology evidence="1">Multi-pass membrane protein</topology>
    </subcellularLocation>
</comment>
<dbReference type="Proteomes" id="UP000617979">
    <property type="component" value="Unassembled WGS sequence"/>
</dbReference>
<dbReference type="EMBL" id="BMEX01000003">
    <property type="protein sequence ID" value="GGA41657.1"/>
    <property type="molecule type" value="Genomic_DNA"/>
</dbReference>
<sequence>MKQTIFVPLRQRNYGKIFIAQVLSDLGNWLDFIALNTLIVYVWDLGPEAVAALVITFGLPWVLVGPIAGVWIDRLPKRAVMISSDLIRIFIVLGLYWAPNIYVLLPLVFLKGSFGAIFDPARQSAIRMIVPKESLPQAISLSQFSVQSTKVFAPILGAVFVSMAGARSAFLVEGALFLLSALLLVTLPALKNQTSDHQPTQEKERYWVQFRQGWAHVLTNRLLFIATLSITVGLFINFMYDGLLPLWTKHLDMDEKVFGMVLSAIGLGSVVGAVVVGQFAVWQKRPLAMMSIGCAIAGLQVLLMGLGGLEIIGGGVYFWFIVFLLLGMASSAVFIPFGYIMQMETPQRLIGRVSATANAVQNTTMLVSPSIGAFLAKIFGVGYVFFGSGLALALFGGSVLMVSFRISKGVKSSDQKEGSVSA</sequence>
<dbReference type="InterPro" id="IPR011701">
    <property type="entry name" value="MFS"/>
</dbReference>
<feature type="transmembrane region" description="Helical" evidence="7">
    <location>
        <begin position="21"/>
        <end position="43"/>
    </location>
</feature>
<feature type="transmembrane region" description="Helical" evidence="7">
    <location>
        <begin position="381"/>
        <end position="404"/>
    </location>
</feature>
<dbReference type="Pfam" id="PF07690">
    <property type="entry name" value="MFS_1"/>
    <property type="match status" value="1"/>
</dbReference>
<protein>
    <submittedName>
        <fullName evidence="9">MFS transporter</fullName>
    </submittedName>
</protein>
<dbReference type="PANTHER" id="PTHR43266">
    <property type="entry name" value="MACROLIDE-EFFLUX PROTEIN"/>
    <property type="match status" value="1"/>
</dbReference>
<feature type="transmembrane region" description="Helical" evidence="7">
    <location>
        <begin position="222"/>
        <end position="240"/>
    </location>
</feature>
<evidence type="ECO:0000256" key="6">
    <source>
        <dbReference type="ARBA" id="ARBA00023136"/>
    </source>
</evidence>
<evidence type="ECO:0000256" key="2">
    <source>
        <dbReference type="ARBA" id="ARBA00022448"/>
    </source>
</evidence>
<dbReference type="PROSITE" id="PS50850">
    <property type="entry name" value="MFS"/>
    <property type="match status" value="1"/>
</dbReference>
<evidence type="ECO:0000256" key="5">
    <source>
        <dbReference type="ARBA" id="ARBA00022989"/>
    </source>
</evidence>
<evidence type="ECO:0000313" key="10">
    <source>
        <dbReference type="Proteomes" id="UP000617979"/>
    </source>
</evidence>
<keyword evidence="4 7" id="KW-0812">Transmembrane</keyword>
<dbReference type="InterPro" id="IPR036259">
    <property type="entry name" value="MFS_trans_sf"/>
</dbReference>
<evidence type="ECO:0000313" key="9">
    <source>
        <dbReference type="EMBL" id="GGA41657.1"/>
    </source>
</evidence>
<dbReference type="RefSeq" id="WP_188431120.1">
    <property type="nucleotide sequence ID" value="NZ_BMEX01000003.1"/>
</dbReference>
<dbReference type="CDD" id="cd06173">
    <property type="entry name" value="MFS_MefA_like"/>
    <property type="match status" value="1"/>
</dbReference>
<dbReference type="PANTHER" id="PTHR43266:SF2">
    <property type="entry name" value="MAJOR FACILITATOR SUPERFAMILY (MFS) PROFILE DOMAIN-CONTAINING PROTEIN"/>
    <property type="match status" value="1"/>
</dbReference>
<feature type="transmembrane region" description="Helical" evidence="7">
    <location>
        <begin position="141"/>
        <end position="163"/>
    </location>
</feature>
<accession>A0ABQ1GDE5</accession>
<keyword evidence="3" id="KW-1003">Cell membrane</keyword>